<evidence type="ECO:0000313" key="3">
    <source>
        <dbReference type="EMBL" id="OYO17505.1"/>
    </source>
</evidence>
<evidence type="ECO:0000259" key="2">
    <source>
        <dbReference type="Pfam" id="PF11716"/>
    </source>
</evidence>
<dbReference type="InterPro" id="IPR034660">
    <property type="entry name" value="DinB/YfiT-like"/>
</dbReference>
<evidence type="ECO:0000313" key="4">
    <source>
        <dbReference type="Proteomes" id="UP000215896"/>
    </source>
</evidence>
<dbReference type="InterPro" id="IPR024344">
    <property type="entry name" value="MDMPI_metal-binding"/>
</dbReference>
<dbReference type="Proteomes" id="UP000215896">
    <property type="component" value="Unassembled WGS sequence"/>
</dbReference>
<dbReference type="GO" id="GO:0005886">
    <property type="term" value="C:plasma membrane"/>
    <property type="evidence" value="ECO:0007669"/>
    <property type="project" value="TreeGrafter"/>
</dbReference>
<proteinExistence type="predicted"/>
<comment type="caution">
    <text evidence="3">The sequence shown here is derived from an EMBL/GenBank/DDBJ whole genome shotgun (WGS) entry which is preliminary data.</text>
</comment>
<evidence type="ECO:0000259" key="1">
    <source>
        <dbReference type="Pfam" id="PF07398"/>
    </source>
</evidence>
<evidence type="ECO:0008006" key="5">
    <source>
        <dbReference type="Google" id="ProtNLM"/>
    </source>
</evidence>
<dbReference type="Pfam" id="PF07398">
    <property type="entry name" value="MDMPI_C"/>
    <property type="match status" value="1"/>
</dbReference>
<feature type="domain" description="Mycothiol-dependent maleylpyruvate isomerase metal-binding" evidence="2">
    <location>
        <begin position="20"/>
        <end position="135"/>
    </location>
</feature>
<name>A0A255GNW3_9ACTN</name>
<dbReference type="OrthoDB" id="3671213at2"/>
<dbReference type="InterPro" id="IPR010872">
    <property type="entry name" value="MDMPI_C-term_domain"/>
</dbReference>
<dbReference type="PANTHER" id="PTHR40758:SF1">
    <property type="entry name" value="CONSERVED PROTEIN"/>
    <property type="match status" value="1"/>
</dbReference>
<dbReference type="Pfam" id="PF11716">
    <property type="entry name" value="MDMPI_N"/>
    <property type="match status" value="1"/>
</dbReference>
<gene>
    <name evidence="3" type="ORF">CGZ94_00925</name>
</gene>
<organism evidence="3 4">
    <name type="scientific">Enemella evansiae</name>
    <dbReference type="NCBI Taxonomy" id="2016499"/>
    <lineage>
        <taxon>Bacteria</taxon>
        <taxon>Bacillati</taxon>
        <taxon>Actinomycetota</taxon>
        <taxon>Actinomycetes</taxon>
        <taxon>Propionibacteriales</taxon>
        <taxon>Propionibacteriaceae</taxon>
        <taxon>Enemella</taxon>
    </lineage>
</organism>
<accession>A0A255GNW3</accession>
<dbReference type="AlphaFoldDB" id="A0A255GNW3"/>
<dbReference type="EMBL" id="NMVO01000001">
    <property type="protein sequence ID" value="OYO17505.1"/>
    <property type="molecule type" value="Genomic_DNA"/>
</dbReference>
<sequence length="256" mass="27700">MATTLSWDELGEGIGRAGTVLRANAASSGLDAPVPTAPEWTVRDLVAHQGRVHRWAVAVLDGRAQLADSGDFAPTEDEAADLLEWFDDGWALLLHTLGGAPEDLDVPFFLRTGDSPRVGWARRQAHETSIHAVDALAARLGRTPAAAETWLQPMFAADGVDELLMGFAPRRSTGLRNDEPITVEVSTTDTGHVWSLDIGPEGTRPRAEPSADAEVRLSGPAVELYLALWNRGDSNRAGQIDDPQNFLPSWAERVRI</sequence>
<keyword evidence="4" id="KW-1185">Reference proteome</keyword>
<dbReference type="RefSeq" id="WP_094404340.1">
    <property type="nucleotide sequence ID" value="NZ_NMVO01000001.1"/>
</dbReference>
<dbReference type="NCBIfam" id="TIGR03083">
    <property type="entry name" value="maleylpyruvate isomerase family mycothiol-dependent enzyme"/>
    <property type="match status" value="1"/>
</dbReference>
<dbReference type="InterPro" id="IPR017517">
    <property type="entry name" value="Maleyloyr_isom"/>
</dbReference>
<feature type="domain" description="MDMPI C-terminal" evidence="1">
    <location>
        <begin position="155"/>
        <end position="237"/>
    </location>
</feature>
<reference evidence="3 4" key="1">
    <citation type="submission" date="2017-07" db="EMBL/GenBank/DDBJ databases">
        <title>Draft whole genome sequences of clinical Proprionibacteriaceae strains.</title>
        <authorList>
            <person name="Bernier A.-M."/>
            <person name="Bernard K."/>
            <person name="Domingo M.-C."/>
        </authorList>
    </citation>
    <scope>NUCLEOTIDE SEQUENCE [LARGE SCALE GENOMIC DNA]</scope>
    <source>
        <strain evidence="3 4">NML 030167</strain>
    </source>
</reference>
<dbReference type="SUPFAM" id="SSF109854">
    <property type="entry name" value="DinB/YfiT-like putative metalloenzymes"/>
    <property type="match status" value="1"/>
</dbReference>
<protein>
    <recommendedName>
        <fullName evidence="5">Maleylpyruvate isomerase family mycothiol-dependent enzyme</fullName>
    </recommendedName>
</protein>
<dbReference type="GO" id="GO:0046872">
    <property type="term" value="F:metal ion binding"/>
    <property type="evidence" value="ECO:0007669"/>
    <property type="project" value="InterPro"/>
</dbReference>
<dbReference type="PANTHER" id="PTHR40758">
    <property type="entry name" value="CONSERVED PROTEIN"/>
    <property type="match status" value="1"/>
</dbReference>